<dbReference type="Pfam" id="PF03099">
    <property type="entry name" value="BPL_LplA_LipB"/>
    <property type="match status" value="1"/>
</dbReference>
<dbReference type="InterPro" id="IPR036390">
    <property type="entry name" value="WH_DNA-bd_sf"/>
</dbReference>
<reference evidence="3 6" key="1">
    <citation type="submission" date="2016-04" db="EMBL/GenBank/DDBJ databases">
        <title>Complete genome sequence of Thermococcus thioreducens type strain OGL-20P.</title>
        <authorList>
            <person name="Oger P.M."/>
        </authorList>
    </citation>
    <scope>NUCLEOTIDE SEQUENCE [LARGE SCALE GENOMIC DNA]</scope>
    <source>
        <strain evidence="3 6">OGL-20P</strain>
    </source>
</reference>
<name>A0A1I0M8M8_9EURY</name>
<dbReference type="Proteomes" id="UP000250136">
    <property type="component" value="Chromosome"/>
</dbReference>
<evidence type="ECO:0000313" key="5">
    <source>
        <dbReference type="Proteomes" id="UP000182125"/>
    </source>
</evidence>
<dbReference type="Gene3D" id="3.30.930.10">
    <property type="entry name" value="Bira Bifunctional Protein, Domain 2"/>
    <property type="match status" value="1"/>
</dbReference>
<dbReference type="KEGG" id="ttd:A3L14_08010"/>
<protein>
    <submittedName>
        <fullName evidence="3">Bifunctional biotin--[acetyl-CoA-carboxylase] synthetase/biotin operon repressor</fullName>
    </submittedName>
    <submittedName>
        <fullName evidence="4">BirA family transcriptional regulator, biotin operon repressor / biotin-[acetyl-CoA-carboxylase] ligase</fullName>
    </submittedName>
</protein>
<evidence type="ECO:0000256" key="1">
    <source>
        <dbReference type="ARBA" id="ARBA00022598"/>
    </source>
</evidence>
<evidence type="ECO:0000313" key="4">
    <source>
        <dbReference type="EMBL" id="SEV84619.1"/>
    </source>
</evidence>
<dbReference type="PANTHER" id="PTHR12835">
    <property type="entry name" value="BIOTIN PROTEIN LIGASE"/>
    <property type="match status" value="1"/>
</dbReference>
<dbReference type="InterPro" id="IPR045864">
    <property type="entry name" value="aa-tRNA-synth_II/BPL/LPL"/>
</dbReference>
<dbReference type="AlphaFoldDB" id="A0A1I0M8M8"/>
<accession>A0A1I0M8M8</accession>
<evidence type="ECO:0000259" key="2">
    <source>
        <dbReference type="PROSITE" id="PS51733"/>
    </source>
</evidence>
<evidence type="ECO:0000313" key="6">
    <source>
        <dbReference type="Proteomes" id="UP000250136"/>
    </source>
</evidence>
<feature type="domain" description="BPL/LPL catalytic" evidence="2">
    <location>
        <begin position="64"/>
        <end position="250"/>
    </location>
</feature>
<dbReference type="Pfam" id="PF08279">
    <property type="entry name" value="HTH_11"/>
    <property type="match status" value="1"/>
</dbReference>
<dbReference type="CDD" id="cd00090">
    <property type="entry name" value="HTH_ARSR"/>
    <property type="match status" value="1"/>
</dbReference>
<dbReference type="GO" id="GO:0004077">
    <property type="term" value="F:biotin--[biotin carboxyl-carrier protein] ligase activity"/>
    <property type="evidence" value="ECO:0007669"/>
    <property type="project" value="InterPro"/>
</dbReference>
<dbReference type="InterPro" id="IPR004408">
    <property type="entry name" value="Biotin_CoA_COase_ligase"/>
</dbReference>
<dbReference type="EMBL" id="FOIW01000001">
    <property type="protein sequence ID" value="SEV84619.1"/>
    <property type="molecule type" value="Genomic_DNA"/>
</dbReference>
<dbReference type="Proteomes" id="UP000182125">
    <property type="component" value="Unassembled WGS sequence"/>
</dbReference>
<dbReference type="SUPFAM" id="SSF46785">
    <property type="entry name" value="Winged helix' DNA-binding domain"/>
    <property type="match status" value="1"/>
</dbReference>
<dbReference type="EMBL" id="CP015105">
    <property type="protein sequence ID" value="ASJ12830.1"/>
    <property type="molecule type" value="Genomic_DNA"/>
</dbReference>
<evidence type="ECO:0000313" key="3">
    <source>
        <dbReference type="EMBL" id="ASJ12830.1"/>
    </source>
</evidence>
<dbReference type="PANTHER" id="PTHR12835:SF5">
    <property type="entry name" value="BIOTIN--PROTEIN LIGASE"/>
    <property type="match status" value="1"/>
</dbReference>
<reference evidence="4 5" key="2">
    <citation type="submission" date="2016-10" db="EMBL/GenBank/DDBJ databases">
        <authorList>
            <person name="de Groot N.N."/>
        </authorList>
    </citation>
    <scope>NUCLEOTIDE SEQUENCE [LARGE SCALE GENOMIC DNA]</scope>
    <source>
        <strain evidence="4 5">OGL-20</strain>
    </source>
</reference>
<proteinExistence type="predicted"/>
<dbReference type="GeneID" id="33334360"/>
<dbReference type="PROSITE" id="PS51733">
    <property type="entry name" value="BPL_LPL_CATALYTIC"/>
    <property type="match status" value="1"/>
</dbReference>
<dbReference type="InterPro" id="IPR036388">
    <property type="entry name" value="WH-like_DNA-bd_sf"/>
</dbReference>
<dbReference type="InterPro" id="IPR011991">
    <property type="entry name" value="ArsR-like_HTH"/>
</dbReference>
<dbReference type="SUPFAM" id="SSF55681">
    <property type="entry name" value="Class II aaRS and biotin synthetases"/>
    <property type="match status" value="1"/>
</dbReference>
<keyword evidence="1 4" id="KW-0436">Ligase</keyword>
<dbReference type="OrthoDB" id="46252at2157"/>
<organism evidence="4 5">
    <name type="scientific">Thermococcus thioreducens</name>
    <dbReference type="NCBI Taxonomy" id="277988"/>
    <lineage>
        <taxon>Archaea</taxon>
        <taxon>Methanobacteriati</taxon>
        <taxon>Methanobacteriota</taxon>
        <taxon>Thermococci</taxon>
        <taxon>Thermococcales</taxon>
        <taxon>Thermococcaceae</taxon>
        <taxon>Thermococcus</taxon>
    </lineage>
</organism>
<dbReference type="Gene3D" id="1.10.10.10">
    <property type="entry name" value="Winged helix-like DNA-binding domain superfamily/Winged helix DNA-binding domain"/>
    <property type="match status" value="1"/>
</dbReference>
<dbReference type="InterPro" id="IPR013196">
    <property type="entry name" value="HTH_11"/>
</dbReference>
<dbReference type="InterPro" id="IPR004143">
    <property type="entry name" value="BPL_LPL_catalytic"/>
</dbReference>
<dbReference type="RefSeq" id="WP_055429529.1">
    <property type="nucleotide sequence ID" value="NZ_CP015105.1"/>
</dbReference>
<dbReference type="GO" id="GO:0005737">
    <property type="term" value="C:cytoplasm"/>
    <property type="evidence" value="ECO:0007669"/>
    <property type="project" value="TreeGrafter"/>
</dbReference>
<sequence>MRGLIKDSPVKRGILSMMRSREMVSGEDMARELGVSRVSVWKHIKELQALGYGIETTGKGYRLVSTPEKPYPWELDVRSYYLLKTPSTMEVAERLAERGEPEWTFVIAEEQTAGRARRGGRWLSRRGGLYFSVILRPGIRLTDVGNLMEPSLKAVARTLGGYRIPVEVLEEGIYTGGKKIAGVLLEAAGELDMVRYAIIGVGLNVSNPVPDDATSMARVLGRAPTLIDVSRKLFRELKLSLGTFLNQQSEVESDAEG</sequence>
<keyword evidence="6" id="KW-1185">Reference proteome</keyword>
<gene>
    <name evidence="3" type="ORF">A3L14_08010</name>
    <name evidence="4" type="ORF">SAMN05216170_0343</name>
</gene>
<dbReference type="NCBIfam" id="TIGR00121">
    <property type="entry name" value="birA_ligase"/>
    <property type="match status" value="1"/>
</dbReference>